<dbReference type="NCBIfam" id="TIGR04098">
    <property type="entry name" value="LnmK_bifunc"/>
    <property type="match status" value="1"/>
</dbReference>
<dbReference type="AlphaFoldDB" id="A0A843YG87"/>
<protein>
    <recommendedName>
        <fullName evidence="3">Biosynthetic protein, Pnap_2097 family</fullName>
    </recommendedName>
</protein>
<gene>
    <name evidence="1" type="ORF">GFB49_15455</name>
</gene>
<proteinExistence type="predicted"/>
<organism evidence="1 2">
    <name type="scientific">Tritonibacter litoralis</name>
    <dbReference type="NCBI Taxonomy" id="2662264"/>
    <lineage>
        <taxon>Bacteria</taxon>
        <taxon>Pseudomonadati</taxon>
        <taxon>Pseudomonadota</taxon>
        <taxon>Alphaproteobacteria</taxon>
        <taxon>Rhodobacterales</taxon>
        <taxon>Paracoccaceae</taxon>
        <taxon>Tritonibacter</taxon>
    </lineage>
</organism>
<dbReference type="EMBL" id="WIBF01000010">
    <property type="protein sequence ID" value="MQQ09861.1"/>
    <property type="molecule type" value="Genomic_DNA"/>
</dbReference>
<evidence type="ECO:0000313" key="1">
    <source>
        <dbReference type="EMBL" id="MQQ09861.1"/>
    </source>
</evidence>
<name>A0A843YG87_9RHOB</name>
<dbReference type="Proteomes" id="UP000444174">
    <property type="component" value="Unassembled WGS sequence"/>
</dbReference>
<accession>A0A843YG87</accession>
<reference evidence="1 2" key="1">
    <citation type="submission" date="2019-10" db="EMBL/GenBank/DDBJ databases">
        <title>Epibacterium sp. nov., isolated from seawater.</title>
        <authorList>
            <person name="Zhang X."/>
            <person name="Li N."/>
        </authorList>
    </citation>
    <scope>NUCLEOTIDE SEQUENCE [LARGE SCALE GENOMIC DNA]</scope>
    <source>
        <strain evidence="1 2">SM1979</strain>
    </source>
</reference>
<dbReference type="RefSeq" id="WP_153216829.1">
    <property type="nucleotide sequence ID" value="NZ_WIBF01000010.1"/>
</dbReference>
<dbReference type="InterPro" id="IPR024091">
    <property type="entry name" value="LnmK-like_bifun_acyl/decarbox"/>
</dbReference>
<comment type="caution">
    <text evidence="1">The sequence shown here is derived from an EMBL/GenBank/DDBJ whole genome shotgun (WGS) entry which is preliminary data.</text>
</comment>
<dbReference type="Gene3D" id="3.10.129.10">
    <property type="entry name" value="Hotdog Thioesterase"/>
    <property type="match status" value="1"/>
</dbReference>
<sequence>MTIYSRETPAAIAQSQEILLGMAQLSVQGLSEDWWLKHLGDIHWQMIATAMGQEEPVFRDADGRLIYAAFCATHFEQCDPAAVALGGRLTVRSSLWQAGRSRLQSIHELWQGNSRVARLRMVSTFVTHGVAGVNKSVLRVPPAIVPVLPPAPDGFADEAAARARYLRGAHRAGQLGGQNLRRHQPQMDLDFNAVGLLYFPTFSRIAAEAEGAACAITTPIQSRVMIYLGNIEIGEGLQSTRLTPKDAPSTAAEIALTDDQGGLIAVCTVTRQA</sequence>
<evidence type="ECO:0000313" key="2">
    <source>
        <dbReference type="Proteomes" id="UP000444174"/>
    </source>
</evidence>
<keyword evidence="2" id="KW-1185">Reference proteome</keyword>
<evidence type="ECO:0008006" key="3">
    <source>
        <dbReference type="Google" id="ProtNLM"/>
    </source>
</evidence>
<dbReference type="NCBIfam" id="TIGR04099">
    <property type="entry name" value="biosn_Pnap_2097"/>
    <property type="match status" value="1"/>
</dbReference>